<protein>
    <submittedName>
        <fullName evidence="1">Uncharacterized protein</fullName>
    </submittedName>
</protein>
<dbReference type="AlphaFoldDB" id="A0A2P2R399"/>
<evidence type="ECO:0000313" key="1">
    <source>
        <dbReference type="EMBL" id="MBX73681.1"/>
    </source>
</evidence>
<reference evidence="1" key="1">
    <citation type="submission" date="2018-02" db="EMBL/GenBank/DDBJ databases">
        <title>Rhizophora mucronata_Transcriptome.</title>
        <authorList>
            <person name="Meera S.P."/>
            <person name="Sreeshan A."/>
            <person name="Augustine A."/>
        </authorList>
    </citation>
    <scope>NUCLEOTIDE SEQUENCE</scope>
    <source>
        <tissue evidence="1">Leaf</tissue>
    </source>
</reference>
<sequence length="23" mass="2702">MVFMARKHSSDRENMFCNEAKIG</sequence>
<accession>A0A2P2R399</accession>
<organism evidence="1">
    <name type="scientific">Rhizophora mucronata</name>
    <name type="common">Asiatic mangrove</name>
    <dbReference type="NCBI Taxonomy" id="61149"/>
    <lineage>
        <taxon>Eukaryota</taxon>
        <taxon>Viridiplantae</taxon>
        <taxon>Streptophyta</taxon>
        <taxon>Embryophyta</taxon>
        <taxon>Tracheophyta</taxon>
        <taxon>Spermatophyta</taxon>
        <taxon>Magnoliopsida</taxon>
        <taxon>eudicotyledons</taxon>
        <taxon>Gunneridae</taxon>
        <taxon>Pentapetalae</taxon>
        <taxon>rosids</taxon>
        <taxon>fabids</taxon>
        <taxon>Malpighiales</taxon>
        <taxon>Rhizophoraceae</taxon>
        <taxon>Rhizophora</taxon>
    </lineage>
</organism>
<proteinExistence type="predicted"/>
<name>A0A2P2R399_RHIMU</name>
<dbReference type="EMBL" id="GGEC01093197">
    <property type="protein sequence ID" value="MBX73681.1"/>
    <property type="molecule type" value="Transcribed_RNA"/>
</dbReference>